<reference evidence="1 2" key="1">
    <citation type="journal article" date="2017" name="ISME J.">
        <title>Energy and carbon metabolisms in a deep terrestrial subsurface fluid microbial community.</title>
        <authorList>
            <person name="Momper L."/>
            <person name="Jungbluth S.P."/>
            <person name="Lee M.D."/>
            <person name="Amend J.P."/>
        </authorList>
    </citation>
    <scope>NUCLEOTIDE SEQUENCE [LARGE SCALE GENOMIC DNA]</scope>
    <source>
        <strain evidence="1">SURF_5</strain>
    </source>
</reference>
<dbReference type="EMBL" id="QZKU01000040">
    <property type="protein sequence ID" value="RJP24118.1"/>
    <property type="molecule type" value="Genomic_DNA"/>
</dbReference>
<evidence type="ECO:0000313" key="1">
    <source>
        <dbReference type="EMBL" id="RJP24118.1"/>
    </source>
</evidence>
<proteinExistence type="predicted"/>
<dbReference type="AlphaFoldDB" id="A0A3A4NU84"/>
<evidence type="ECO:0000313" key="2">
    <source>
        <dbReference type="Proteomes" id="UP000265882"/>
    </source>
</evidence>
<dbReference type="Proteomes" id="UP000265882">
    <property type="component" value="Unassembled WGS sequence"/>
</dbReference>
<comment type="caution">
    <text evidence="1">The sequence shown here is derived from an EMBL/GenBank/DDBJ whole genome shotgun (WGS) entry which is preliminary data.</text>
</comment>
<sequence>MAGRRRKVRVCKRIRGADGGIAKSQNLELLSRFSEDGFSLAHPSRHAGGNDMEEFIPSAWIGDHRRLKRKILRCAQNDVYKVSL</sequence>
<name>A0A3A4NU84_ABYX5</name>
<organism evidence="1 2">
    <name type="scientific">Abyssobacteria bacterium (strain SURF_5)</name>
    <dbReference type="NCBI Taxonomy" id="2093360"/>
    <lineage>
        <taxon>Bacteria</taxon>
        <taxon>Pseudomonadati</taxon>
        <taxon>Candidatus Hydrogenedentota</taxon>
        <taxon>Candidatus Abyssobacteria</taxon>
    </lineage>
</organism>
<protein>
    <submittedName>
        <fullName evidence="1">Uncharacterized protein</fullName>
    </submittedName>
</protein>
<accession>A0A3A4NU84</accession>
<gene>
    <name evidence="1" type="ORF">C4520_04755</name>
</gene>